<dbReference type="Proteomes" id="UP000316958">
    <property type="component" value="Unassembled WGS sequence"/>
</dbReference>
<sequence length="107" mass="11903">MATINEQGQITLDSPLMNNKNSRVEIIILIPELAIEKTLNVCGGDACIRNTRIPVWLLVSYQQQGLSDAKILEAYPTLNAVDLANAWRYAENHPQEIAKAILENEAD</sequence>
<organism evidence="1 2">
    <name type="scientific">Microcystis aeruginosa Ma_QC_Ch_20071001_S25D</name>
    <dbReference type="NCBI Taxonomy" id="2486250"/>
    <lineage>
        <taxon>Bacteria</taxon>
        <taxon>Bacillati</taxon>
        <taxon>Cyanobacteriota</taxon>
        <taxon>Cyanophyceae</taxon>
        <taxon>Oscillatoriophycideae</taxon>
        <taxon>Chroococcales</taxon>
        <taxon>Microcystaceae</taxon>
        <taxon>Microcystis</taxon>
    </lineage>
</organism>
<dbReference type="Pfam" id="PF04255">
    <property type="entry name" value="DUF433"/>
    <property type="match status" value="1"/>
</dbReference>
<dbReference type="PANTHER" id="PTHR34849">
    <property type="entry name" value="SSL5025 PROTEIN"/>
    <property type="match status" value="1"/>
</dbReference>
<proteinExistence type="predicted"/>
<name>A0A552FDJ5_MICAE</name>
<comment type="caution">
    <text evidence="1">The sequence shown here is derived from an EMBL/GenBank/DDBJ whole genome shotgun (WGS) entry which is preliminary data.</text>
</comment>
<accession>A0A552FDJ5</accession>
<reference evidence="1 2" key="1">
    <citation type="submission" date="2019-01" db="EMBL/GenBank/DDBJ databases">
        <title>Coherence of Microcystis species and biogeography revealed through population genomics.</title>
        <authorList>
            <person name="Perez-Carrascal O.M."/>
            <person name="Terrat Y."/>
            <person name="Giani A."/>
            <person name="Fortin N."/>
            <person name="Tromas N."/>
            <person name="Shapiro B.J."/>
        </authorList>
    </citation>
    <scope>NUCLEOTIDE SEQUENCE [LARGE SCALE GENOMIC DNA]</scope>
    <source>
        <strain evidence="1">Ma_QC_Ch_20071001_S25D</strain>
    </source>
</reference>
<dbReference type="PANTHER" id="PTHR34849:SF4">
    <property type="entry name" value="SLR1209 PROTEIN"/>
    <property type="match status" value="1"/>
</dbReference>
<evidence type="ECO:0000313" key="2">
    <source>
        <dbReference type="Proteomes" id="UP000316958"/>
    </source>
</evidence>
<evidence type="ECO:0000313" key="1">
    <source>
        <dbReference type="EMBL" id="TRU44769.1"/>
    </source>
</evidence>
<protein>
    <submittedName>
        <fullName evidence="1">DUF433 domain-containing protein</fullName>
    </submittedName>
</protein>
<dbReference type="InterPro" id="IPR007367">
    <property type="entry name" value="DUF433"/>
</dbReference>
<dbReference type="Gene3D" id="1.10.10.10">
    <property type="entry name" value="Winged helix-like DNA-binding domain superfamily/Winged helix DNA-binding domain"/>
    <property type="match status" value="1"/>
</dbReference>
<dbReference type="EMBL" id="SFBE01000361">
    <property type="protein sequence ID" value="TRU44769.1"/>
    <property type="molecule type" value="Genomic_DNA"/>
</dbReference>
<dbReference type="InterPro" id="IPR009057">
    <property type="entry name" value="Homeodomain-like_sf"/>
</dbReference>
<gene>
    <name evidence="1" type="ORF">EWV57_21915</name>
</gene>
<dbReference type="InterPro" id="IPR036388">
    <property type="entry name" value="WH-like_DNA-bd_sf"/>
</dbReference>
<dbReference type="SUPFAM" id="SSF46689">
    <property type="entry name" value="Homeodomain-like"/>
    <property type="match status" value="1"/>
</dbReference>
<dbReference type="AlphaFoldDB" id="A0A552FDJ5"/>